<evidence type="ECO:0000313" key="2">
    <source>
        <dbReference type="EMBL" id="MBW0556810.1"/>
    </source>
</evidence>
<feature type="compositionally biased region" description="Polar residues" evidence="1">
    <location>
        <begin position="31"/>
        <end position="49"/>
    </location>
</feature>
<evidence type="ECO:0000313" key="3">
    <source>
        <dbReference type="Proteomes" id="UP000765509"/>
    </source>
</evidence>
<organism evidence="2 3">
    <name type="scientific">Austropuccinia psidii MF-1</name>
    <dbReference type="NCBI Taxonomy" id="1389203"/>
    <lineage>
        <taxon>Eukaryota</taxon>
        <taxon>Fungi</taxon>
        <taxon>Dikarya</taxon>
        <taxon>Basidiomycota</taxon>
        <taxon>Pucciniomycotina</taxon>
        <taxon>Pucciniomycetes</taxon>
        <taxon>Pucciniales</taxon>
        <taxon>Sphaerophragmiaceae</taxon>
        <taxon>Austropuccinia</taxon>
    </lineage>
</organism>
<feature type="compositionally biased region" description="Polar residues" evidence="1">
    <location>
        <begin position="70"/>
        <end position="81"/>
    </location>
</feature>
<feature type="region of interest" description="Disordered" evidence="1">
    <location>
        <begin position="1"/>
        <end position="101"/>
    </location>
</feature>
<protein>
    <submittedName>
        <fullName evidence="2">Uncharacterized protein</fullName>
    </submittedName>
</protein>
<accession>A0A9Q3J7S9</accession>
<feature type="compositionally biased region" description="Basic and acidic residues" evidence="1">
    <location>
        <begin position="1"/>
        <end position="28"/>
    </location>
</feature>
<evidence type="ECO:0000256" key="1">
    <source>
        <dbReference type="SAM" id="MobiDB-lite"/>
    </source>
</evidence>
<proteinExistence type="predicted"/>
<dbReference type="EMBL" id="AVOT02064391">
    <property type="protein sequence ID" value="MBW0556810.1"/>
    <property type="molecule type" value="Genomic_DNA"/>
</dbReference>
<keyword evidence="3" id="KW-1185">Reference proteome</keyword>
<dbReference type="AlphaFoldDB" id="A0A9Q3J7S9"/>
<dbReference type="Proteomes" id="UP000765509">
    <property type="component" value="Unassembled WGS sequence"/>
</dbReference>
<sequence>MCKDKDWEMLQKNPPRSDELQAHPEKFPQRGGNSEILQLMESTIIQTSDQKYKGMPCQKEGGRQERSPNGCYQQATGQQTSKEGKKKKKKNGRKPYSPGFRIPKIQKYSMENVFNMARTLMEFKDKEEQRMRQPHFPKK</sequence>
<name>A0A9Q3J7S9_9BASI</name>
<feature type="compositionally biased region" description="Basic residues" evidence="1">
    <location>
        <begin position="84"/>
        <end position="93"/>
    </location>
</feature>
<comment type="caution">
    <text evidence="2">The sequence shown here is derived from an EMBL/GenBank/DDBJ whole genome shotgun (WGS) entry which is preliminary data.</text>
</comment>
<reference evidence="2" key="1">
    <citation type="submission" date="2021-03" db="EMBL/GenBank/DDBJ databases">
        <title>Draft genome sequence of rust myrtle Austropuccinia psidii MF-1, a brazilian biotype.</title>
        <authorList>
            <person name="Quecine M.C."/>
            <person name="Pachon D.M.R."/>
            <person name="Bonatelli M.L."/>
            <person name="Correr F.H."/>
            <person name="Franceschini L.M."/>
            <person name="Leite T.F."/>
            <person name="Margarido G.R.A."/>
            <person name="Almeida C.A."/>
            <person name="Ferrarezi J.A."/>
            <person name="Labate C.A."/>
        </authorList>
    </citation>
    <scope>NUCLEOTIDE SEQUENCE</scope>
    <source>
        <strain evidence="2">MF-1</strain>
    </source>
</reference>
<gene>
    <name evidence="2" type="ORF">O181_096525</name>
</gene>